<dbReference type="EMBL" id="BMIO01000002">
    <property type="protein sequence ID" value="GGD36455.1"/>
    <property type="molecule type" value="Genomic_DNA"/>
</dbReference>
<gene>
    <name evidence="1" type="ORF">GCM10010989_08190</name>
</gene>
<protein>
    <submittedName>
        <fullName evidence="1">Uncharacterized protein</fullName>
    </submittedName>
</protein>
<dbReference type="AlphaFoldDB" id="A0A917DFP4"/>
<organism evidence="1 2">
    <name type="scientific">Croceicoccus pelagius</name>
    <dbReference type="NCBI Taxonomy" id="1703341"/>
    <lineage>
        <taxon>Bacteria</taxon>
        <taxon>Pseudomonadati</taxon>
        <taxon>Pseudomonadota</taxon>
        <taxon>Alphaproteobacteria</taxon>
        <taxon>Sphingomonadales</taxon>
        <taxon>Erythrobacteraceae</taxon>
        <taxon>Croceicoccus</taxon>
    </lineage>
</organism>
<proteinExistence type="predicted"/>
<name>A0A917DFP4_9SPHN</name>
<dbReference type="Proteomes" id="UP000598997">
    <property type="component" value="Unassembled WGS sequence"/>
</dbReference>
<sequence>MLGTEPFWAIHVSEGKLRYMTPEDQEGRQIEIQREQTERDELALSGTLEGEALTLSVTEEPCSDGMSDRSYPFAATLRLGKATLRGCARPTEP</sequence>
<keyword evidence="2" id="KW-1185">Reference proteome</keyword>
<comment type="caution">
    <text evidence="1">The sequence shown here is derived from an EMBL/GenBank/DDBJ whole genome shotgun (WGS) entry which is preliminary data.</text>
</comment>
<evidence type="ECO:0000313" key="2">
    <source>
        <dbReference type="Proteomes" id="UP000598997"/>
    </source>
</evidence>
<reference evidence="1 2" key="1">
    <citation type="journal article" date="2014" name="Int. J. Syst. Evol. Microbiol.">
        <title>Complete genome sequence of Corynebacterium casei LMG S-19264T (=DSM 44701T), isolated from a smear-ripened cheese.</title>
        <authorList>
            <consortium name="US DOE Joint Genome Institute (JGI-PGF)"/>
            <person name="Walter F."/>
            <person name="Albersmeier A."/>
            <person name="Kalinowski J."/>
            <person name="Ruckert C."/>
        </authorList>
    </citation>
    <scope>NUCLEOTIDE SEQUENCE [LARGE SCALE GENOMIC DNA]</scope>
    <source>
        <strain evidence="1 2">CGMCC 1.15358</strain>
    </source>
</reference>
<evidence type="ECO:0000313" key="1">
    <source>
        <dbReference type="EMBL" id="GGD36455.1"/>
    </source>
</evidence>
<accession>A0A917DFP4</accession>